<evidence type="ECO:0000256" key="2">
    <source>
        <dbReference type="ARBA" id="ARBA00022801"/>
    </source>
</evidence>
<dbReference type="SUPFAM" id="SSF53774">
    <property type="entry name" value="Glutaminase/Asparaginase"/>
    <property type="match status" value="1"/>
</dbReference>
<evidence type="ECO:0000313" key="7">
    <source>
        <dbReference type="Proteomes" id="UP001595967"/>
    </source>
</evidence>
<protein>
    <submittedName>
        <fullName evidence="6">Asparaginase</fullName>
    </submittedName>
</protein>
<dbReference type="InterPro" id="IPR027475">
    <property type="entry name" value="Asparaginase/glutaminase_AS2"/>
</dbReference>
<dbReference type="Gene3D" id="3.40.50.1170">
    <property type="entry name" value="L-asparaginase, N-terminal domain"/>
    <property type="match status" value="1"/>
</dbReference>
<dbReference type="PRINTS" id="PR00139">
    <property type="entry name" value="ASNGLNASE"/>
</dbReference>
<dbReference type="Pfam" id="PF00710">
    <property type="entry name" value="Asparaginase"/>
    <property type="match status" value="1"/>
</dbReference>
<dbReference type="PROSITE" id="PS00917">
    <property type="entry name" value="ASN_GLN_ASE_2"/>
    <property type="match status" value="1"/>
</dbReference>
<dbReference type="InterPro" id="IPR004550">
    <property type="entry name" value="AsnASE_II"/>
</dbReference>
<dbReference type="Gene3D" id="3.40.50.40">
    <property type="match status" value="1"/>
</dbReference>
<sequence>MQNANTDIQTNTIALIGMGGTIAGTGSLGGVGYQAGQIAAHDLLGGIPVPTGWAVHAQQLRQIDSKDITDGDWLALAQACLARLSDPQVAALVITHGTDTLEETAWFLHCVLPAGKPVVLTCAMRPASALSADGPANLRDALACAADAGAAAQARAGQSVLVVAAGEVHGAWAVRKAHAYRVNAFTSAPAAPLAWVEEGRLRWAQAAPVARAVPTPPALPALPWPWVEVVTSHAGARAQGIDALVAAGVQGLVVAGTGNGTIHAAWLPALERARAAGVPILRCTRCAEGQVVPAPDEDATEITTLPPLKARISLMLRCLT</sequence>
<comment type="caution">
    <text evidence="6">The sequence shown here is derived from an EMBL/GenBank/DDBJ whole genome shotgun (WGS) entry which is preliminary data.</text>
</comment>
<dbReference type="PIRSF" id="PIRSF001220">
    <property type="entry name" value="L-ASNase_gatD"/>
    <property type="match status" value="1"/>
</dbReference>
<dbReference type="PROSITE" id="PS51732">
    <property type="entry name" value="ASN_GLN_ASE_3"/>
    <property type="match status" value="1"/>
</dbReference>
<name>A0ABV9GZ36_9BURK</name>
<reference evidence="7" key="1">
    <citation type="journal article" date="2019" name="Int. J. Syst. Evol. Microbiol.">
        <title>The Global Catalogue of Microorganisms (GCM) 10K type strain sequencing project: providing services to taxonomists for standard genome sequencing and annotation.</title>
        <authorList>
            <consortium name="The Broad Institute Genomics Platform"/>
            <consortium name="The Broad Institute Genome Sequencing Center for Infectious Disease"/>
            <person name="Wu L."/>
            <person name="Ma J."/>
        </authorList>
    </citation>
    <scope>NUCLEOTIDE SEQUENCE [LARGE SCALE GENOMIC DNA]</scope>
    <source>
        <strain evidence="7">JCM 11650</strain>
    </source>
</reference>
<dbReference type="InterPro" id="IPR040919">
    <property type="entry name" value="Asparaginase_C"/>
</dbReference>
<dbReference type="InterPro" id="IPR006034">
    <property type="entry name" value="Asparaginase/glutaminase-like"/>
</dbReference>
<dbReference type="SMART" id="SM00870">
    <property type="entry name" value="Asparaginase"/>
    <property type="match status" value="1"/>
</dbReference>
<feature type="domain" description="L-asparaginase N-terminal" evidence="4">
    <location>
        <begin position="13"/>
        <end position="206"/>
    </location>
</feature>
<dbReference type="InterPro" id="IPR037152">
    <property type="entry name" value="L-asparaginase_N_sf"/>
</dbReference>
<evidence type="ECO:0000259" key="5">
    <source>
        <dbReference type="Pfam" id="PF17763"/>
    </source>
</evidence>
<dbReference type="CDD" id="cd08964">
    <property type="entry name" value="L-asparaginase_II"/>
    <property type="match status" value="1"/>
</dbReference>
<dbReference type="InterPro" id="IPR027474">
    <property type="entry name" value="L-asparaginase_N"/>
</dbReference>
<comment type="similarity">
    <text evidence="1">Belongs to the asparaginase 1 family.</text>
</comment>
<dbReference type="PANTHER" id="PTHR11707:SF28">
    <property type="entry name" value="60 KDA LYSOPHOSPHOLIPASE"/>
    <property type="match status" value="1"/>
</dbReference>
<dbReference type="InterPro" id="IPR027473">
    <property type="entry name" value="L-asparaginase_C"/>
</dbReference>
<feature type="active site" evidence="3">
    <location>
        <position position="98"/>
    </location>
</feature>
<keyword evidence="7" id="KW-1185">Reference proteome</keyword>
<dbReference type="PANTHER" id="PTHR11707">
    <property type="entry name" value="L-ASPARAGINASE"/>
    <property type="match status" value="1"/>
</dbReference>
<dbReference type="InterPro" id="IPR036152">
    <property type="entry name" value="Asp/glu_Ase-like_sf"/>
</dbReference>
<dbReference type="Pfam" id="PF17763">
    <property type="entry name" value="Asparaginase_C"/>
    <property type="match status" value="1"/>
</dbReference>
<dbReference type="SFLD" id="SFLDS00057">
    <property type="entry name" value="Glutaminase/Asparaginase"/>
    <property type="match status" value="1"/>
</dbReference>
<evidence type="ECO:0000256" key="1">
    <source>
        <dbReference type="ARBA" id="ARBA00010518"/>
    </source>
</evidence>
<feature type="domain" description="Asparaginase/glutaminase C-terminal" evidence="5">
    <location>
        <begin position="227"/>
        <end position="316"/>
    </location>
</feature>
<keyword evidence="2" id="KW-0378">Hydrolase</keyword>
<dbReference type="EMBL" id="JBHSEW010000008">
    <property type="protein sequence ID" value="MFC4622545.1"/>
    <property type="molecule type" value="Genomic_DNA"/>
</dbReference>
<proteinExistence type="inferred from homology"/>
<gene>
    <name evidence="6" type="ORF">ACFO3A_09995</name>
</gene>
<dbReference type="Proteomes" id="UP001595967">
    <property type="component" value="Unassembled WGS sequence"/>
</dbReference>
<evidence type="ECO:0000256" key="3">
    <source>
        <dbReference type="PROSITE-ProRule" id="PRU10100"/>
    </source>
</evidence>
<organism evidence="6 7">
    <name type="scientific">Comamonas nitrativorans</name>
    <dbReference type="NCBI Taxonomy" id="108437"/>
    <lineage>
        <taxon>Bacteria</taxon>
        <taxon>Pseudomonadati</taxon>
        <taxon>Pseudomonadota</taxon>
        <taxon>Betaproteobacteria</taxon>
        <taxon>Burkholderiales</taxon>
        <taxon>Comamonadaceae</taxon>
        <taxon>Comamonas</taxon>
    </lineage>
</organism>
<accession>A0ABV9GZ36</accession>
<dbReference type="RefSeq" id="WP_377726021.1">
    <property type="nucleotide sequence ID" value="NZ_JBHSEW010000008.1"/>
</dbReference>
<dbReference type="PIRSF" id="PIRSF500176">
    <property type="entry name" value="L_ASNase"/>
    <property type="match status" value="1"/>
</dbReference>
<evidence type="ECO:0000313" key="6">
    <source>
        <dbReference type="EMBL" id="MFC4622545.1"/>
    </source>
</evidence>
<evidence type="ECO:0000259" key="4">
    <source>
        <dbReference type="Pfam" id="PF00710"/>
    </source>
</evidence>